<keyword evidence="3" id="KW-0812">Transmembrane</keyword>
<evidence type="ECO:0000256" key="3">
    <source>
        <dbReference type="SAM" id="Phobius"/>
    </source>
</evidence>
<name>A0A6M5YBU0_9BACT</name>
<reference evidence="6 7" key="1">
    <citation type="submission" date="2020-05" db="EMBL/GenBank/DDBJ databases">
        <title>Genome sequencing of Spirosoma sp. TS118.</title>
        <authorList>
            <person name="Lee J.-H."/>
            <person name="Jeong S."/>
            <person name="Zhao L."/>
            <person name="Jung J.-H."/>
            <person name="Kim M.-K."/>
            <person name="Lim S."/>
        </authorList>
    </citation>
    <scope>NUCLEOTIDE SEQUENCE [LARGE SCALE GENOMIC DNA]</scope>
    <source>
        <strain evidence="6 7">TS118</strain>
    </source>
</reference>
<evidence type="ECO:0000259" key="4">
    <source>
        <dbReference type="Pfam" id="PF02563"/>
    </source>
</evidence>
<dbReference type="GO" id="GO:0015159">
    <property type="term" value="F:polysaccharide transmembrane transporter activity"/>
    <property type="evidence" value="ECO:0007669"/>
    <property type="project" value="InterPro"/>
</dbReference>
<feature type="domain" description="Soluble ligand binding" evidence="5">
    <location>
        <begin position="643"/>
        <end position="688"/>
    </location>
</feature>
<keyword evidence="3" id="KW-1133">Transmembrane helix</keyword>
<dbReference type="EMBL" id="CP053435">
    <property type="protein sequence ID" value="QJW90721.1"/>
    <property type="molecule type" value="Genomic_DNA"/>
</dbReference>
<dbReference type="AlphaFoldDB" id="A0A6M5YBU0"/>
<dbReference type="Gene3D" id="3.10.560.10">
    <property type="entry name" value="Outer membrane lipoprotein wza domain like"/>
    <property type="match status" value="6"/>
</dbReference>
<organism evidence="6 7">
    <name type="scientific">Spirosoma taeanense</name>
    <dbReference type="NCBI Taxonomy" id="2735870"/>
    <lineage>
        <taxon>Bacteria</taxon>
        <taxon>Pseudomonadati</taxon>
        <taxon>Bacteroidota</taxon>
        <taxon>Cytophagia</taxon>
        <taxon>Cytophagales</taxon>
        <taxon>Cytophagaceae</taxon>
        <taxon>Spirosoma</taxon>
    </lineage>
</organism>
<evidence type="ECO:0000256" key="2">
    <source>
        <dbReference type="SAM" id="MobiDB-lite"/>
    </source>
</evidence>
<feature type="domain" description="Soluble ligand binding" evidence="5">
    <location>
        <begin position="541"/>
        <end position="587"/>
    </location>
</feature>
<accession>A0A6M5YBU0</accession>
<dbReference type="PANTHER" id="PTHR33619">
    <property type="entry name" value="POLYSACCHARIDE EXPORT PROTEIN GFCE-RELATED"/>
    <property type="match status" value="1"/>
</dbReference>
<keyword evidence="1" id="KW-0732">Signal</keyword>
<feature type="domain" description="Polysaccharide export protein N-terminal" evidence="4">
    <location>
        <begin position="190"/>
        <end position="257"/>
    </location>
</feature>
<dbReference type="InterPro" id="IPR019554">
    <property type="entry name" value="Soluble_ligand-bd"/>
</dbReference>
<feature type="domain" description="Soluble ligand binding" evidence="5">
    <location>
        <begin position="367"/>
        <end position="411"/>
    </location>
</feature>
<feature type="domain" description="Soluble ligand binding" evidence="5">
    <location>
        <begin position="761"/>
        <end position="803"/>
    </location>
</feature>
<proteinExistence type="predicted"/>
<gene>
    <name evidence="6" type="ORF">HNV11_15695</name>
</gene>
<dbReference type="Pfam" id="PF02563">
    <property type="entry name" value="Poly_export"/>
    <property type="match status" value="1"/>
</dbReference>
<dbReference type="InterPro" id="IPR003715">
    <property type="entry name" value="Poly_export_N"/>
</dbReference>
<evidence type="ECO:0000313" key="6">
    <source>
        <dbReference type="EMBL" id="QJW90721.1"/>
    </source>
</evidence>
<dbReference type="Pfam" id="PF10531">
    <property type="entry name" value="SLBB"/>
    <property type="match status" value="6"/>
</dbReference>
<feature type="compositionally biased region" description="Polar residues" evidence="2">
    <location>
        <begin position="63"/>
        <end position="83"/>
    </location>
</feature>
<protein>
    <submittedName>
        <fullName evidence="6">Ligand-binding protein</fullName>
    </submittedName>
</protein>
<evidence type="ECO:0000259" key="5">
    <source>
        <dbReference type="Pfam" id="PF10531"/>
    </source>
</evidence>
<feature type="compositionally biased region" description="Low complexity" evidence="2">
    <location>
        <begin position="48"/>
        <end position="60"/>
    </location>
</feature>
<dbReference type="KEGG" id="stae:HNV11_15695"/>
<evidence type="ECO:0000313" key="7">
    <source>
        <dbReference type="Proteomes" id="UP000502756"/>
    </source>
</evidence>
<dbReference type="Proteomes" id="UP000502756">
    <property type="component" value="Chromosome"/>
</dbReference>
<feature type="region of interest" description="Disordered" evidence="2">
    <location>
        <begin position="46"/>
        <end position="143"/>
    </location>
</feature>
<keyword evidence="3" id="KW-0472">Membrane</keyword>
<keyword evidence="7" id="KW-1185">Reference proteome</keyword>
<feature type="domain" description="Soluble ligand binding" evidence="5">
    <location>
        <begin position="450"/>
        <end position="494"/>
    </location>
</feature>
<dbReference type="InterPro" id="IPR049712">
    <property type="entry name" value="Poly_export"/>
</dbReference>
<sequence length="870" mass="95977">MQNSRNNHNFLLNFFSGYPFSLPLSVRVCLTALSLVFSLFSVQAQVAPSSPGGTTTTTPGAVRSSSTPASTQGVNINNLPASVQQQIRQQGGQAPGTNVRTGRTTAQPTNQPATNNGQPIRTNLNAQGRNLNPSDTTDPGPTTNAEVIENGYEAARRREREETYRKLFGTSIFNDPAMATTFQPNISMATPRNYIVGPGDRLNIRMYGYSESDFSQVISPEGYVYIAKQTGIGPIFVSGLSVEQAKARITSRLATKFVGLRSSSYGPQNTFLEVSLGDIRSIRVTVTGEAVRPGTYTLSSLSTVMNAIYQAGGPNELGSFRKVQLIRNNRVAATLDLYDYLLNGTQHNDLRLQDNDNIRFTTFISRVEITGTVKRNNIFEMLPGETLDRLLFYAGDFAANAYKGLVKVTRLTDRERKVIDVTAPEFKTFVMQDGDLVTVEQLLDRFENQVTIEGAVYRPGQYSLDQNKTLKQLIKTAEGLKGDAFTGRINIVRTREDLAIENITINLANVMAGTSPDVQLQREDQIIIPSRFDLTEQASISVQGEVNQPLEGIPYIMNMTLNDALVRVGGLKESAAASQVEVVRRKKDVDPRSASAQVAEIFRFNINRDLSLNSDENRFVLEPFDQIIVRRSPNYLVQTYANVEGEVILPGSYAIRSKDQKISDLVQLAGGLTPQAYIEGATLVRRVKLSPDELSRQQQSIEELADDTNNKTVVETEALSPDKPESIGINLKRILAKPGSQEDILVQEGDVLRIPKLLETVRLQGEVLLPTTVKYRPGQTFQDYISQAGGFTSKSQRRKAFVVYANGSVDRTRKFMFFNVYPRVEPGSEVVIPKKTTNPLTPQQVLSSTTGIVSSLLTLVTLIIALGRTR</sequence>
<dbReference type="RefSeq" id="WP_171740564.1">
    <property type="nucleotide sequence ID" value="NZ_CP053435.1"/>
</dbReference>
<feature type="transmembrane region" description="Helical" evidence="3">
    <location>
        <begin position="845"/>
        <end position="866"/>
    </location>
</feature>
<feature type="domain" description="Soluble ligand binding" evidence="5">
    <location>
        <begin position="283"/>
        <end position="328"/>
    </location>
</feature>
<feature type="compositionally biased region" description="Polar residues" evidence="2">
    <location>
        <begin position="95"/>
        <end position="143"/>
    </location>
</feature>
<dbReference type="PANTHER" id="PTHR33619:SF3">
    <property type="entry name" value="POLYSACCHARIDE EXPORT PROTEIN GFCE-RELATED"/>
    <property type="match status" value="1"/>
</dbReference>
<evidence type="ECO:0000256" key="1">
    <source>
        <dbReference type="ARBA" id="ARBA00022729"/>
    </source>
</evidence>